<dbReference type="InterPro" id="IPR003599">
    <property type="entry name" value="Ig_sub"/>
</dbReference>
<evidence type="ECO:0000259" key="1">
    <source>
        <dbReference type="PROSITE" id="PS50835"/>
    </source>
</evidence>
<protein>
    <recommendedName>
        <fullName evidence="1">Ig-like domain-containing protein</fullName>
    </recommendedName>
</protein>
<sequence>MSSTTRAQGGAGVYVCSLSQPVLTQPPSLSASPGSSARLNCTLSSDVSLGSYTIYWYQQKPGSPPQCLLSFGVPSRFSGSKDSSANAGLLLISGLQPEDEADYYCAVEHSSGVSHGDTGRWGIRTKTSACSGSWNRLFCNFKITCRHTNYT</sequence>
<reference evidence="2" key="3">
    <citation type="submission" date="2025-09" db="UniProtKB">
        <authorList>
            <consortium name="Ensembl"/>
        </authorList>
    </citation>
    <scope>IDENTIFICATION</scope>
</reference>
<dbReference type="GeneTree" id="ENSGT00940000161517"/>
<dbReference type="SUPFAM" id="SSF48726">
    <property type="entry name" value="Immunoglobulin"/>
    <property type="match status" value="1"/>
</dbReference>
<dbReference type="InterPro" id="IPR036179">
    <property type="entry name" value="Ig-like_dom_sf"/>
</dbReference>
<dbReference type="PANTHER" id="PTHR23267">
    <property type="entry name" value="IMMUNOGLOBULIN LIGHT CHAIN"/>
    <property type="match status" value="1"/>
</dbReference>
<evidence type="ECO:0000313" key="3">
    <source>
        <dbReference type="Proteomes" id="UP000694387"/>
    </source>
</evidence>
<organism evidence="2 3">
    <name type="scientific">Equus asinus</name>
    <name type="common">Donkey</name>
    <name type="synonym">Equus africanus asinus</name>
    <dbReference type="NCBI Taxonomy" id="9793"/>
    <lineage>
        <taxon>Eukaryota</taxon>
        <taxon>Metazoa</taxon>
        <taxon>Chordata</taxon>
        <taxon>Craniata</taxon>
        <taxon>Vertebrata</taxon>
        <taxon>Euteleostomi</taxon>
        <taxon>Mammalia</taxon>
        <taxon>Eutheria</taxon>
        <taxon>Laurasiatheria</taxon>
        <taxon>Perissodactyla</taxon>
        <taxon>Equidae</taxon>
        <taxon>Equus</taxon>
    </lineage>
</organism>
<dbReference type="PROSITE" id="PS50835">
    <property type="entry name" value="IG_LIKE"/>
    <property type="match status" value="1"/>
</dbReference>
<evidence type="ECO:0000313" key="2">
    <source>
        <dbReference type="Ensembl" id="ENSEASP00005062578.1"/>
    </source>
</evidence>
<reference evidence="2 3" key="1">
    <citation type="journal article" date="2020" name="Nat. Commun.">
        <title>Donkey genomes provide new insights into domestication and selection for coat color.</title>
        <authorList>
            <person name="Wang"/>
            <person name="C."/>
            <person name="Li"/>
            <person name="H."/>
            <person name="Guo"/>
            <person name="Y."/>
            <person name="Huang"/>
            <person name="J."/>
            <person name="Sun"/>
            <person name="Y."/>
            <person name="Min"/>
            <person name="J."/>
            <person name="Wang"/>
            <person name="J."/>
            <person name="Fang"/>
            <person name="X."/>
            <person name="Zhao"/>
            <person name="Z."/>
            <person name="Wang"/>
            <person name="S."/>
            <person name="Zhang"/>
            <person name="Y."/>
            <person name="Liu"/>
            <person name="Q."/>
            <person name="Jiang"/>
            <person name="Q."/>
            <person name="Wang"/>
            <person name="X."/>
            <person name="Guo"/>
            <person name="Y."/>
            <person name="Yang"/>
            <person name="C."/>
            <person name="Wang"/>
            <person name="Y."/>
            <person name="Tian"/>
            <person name="F."/>
            <person name="Zhuang"/>
            <person name="G."/>
            <person name="Fan"/>
            <person name="Y."/>
            <person name="Gao"/>
            <person name="Q."/>
            <person name="Li"/>
            <person name="Y."/>
            <person name="Ju"/>
            <person name="Z."/>
            <person name="Li"/>
            <person name="J."/>
            <person name="Li"/>
            <person name="R."/>
            <person name="Hou"/>
            <person name="M."/>
            <person name="Yang"/>
            <person name="G."/>
            <person name="Liu"/>
            <person name="G."/>
            <person name="Liu"/>
            <person name="W."/>
            <person name="Guo"/>
            <person name="J."/>
            <person name="Pan"/>
            <person name="S."/>
            <person name="Fan"/>
            <person name="G."/>
            <person name="Zhang"/>
            <person name="W."/>
            <person name="Zhang"/>
            <person name="R."/>
            <person name="Yu"/>
            <person name="J."/>
            <person name="Zhang"/>
            <person name="X."/>
            <person name="Yin"/>
            <person name="Q."/>
            <person name="Ji"/>
            <person name="C."/>
            <person name="Jin"/>
            <person name="Y."/>
            <person name="Yue"/>
            <person name="G."/>
            <person name="Liu"/>
            <person name="M."/>
            <person name="Xu"/>
            <person name="J."/>
            <person name="Liu"/>
            <person name="S."/>
            <person name="Jordana"/>
            <person name="J."/>
            <person name="Noce"/>
            <person name="A."/>
            <person name="Amills"/>
            <person name="M."/>
            <person name="Wu"/>
            <person name="D.D."/>
            <person name="Li"/>
            <person name="S."/>
            <person name="Zhou"/>
            <person name="X. and Zhong"/>
            <person name="J."/>
        </authorList>
    </citation>
    <scope>NUCLEOTIDE SEQUENCE [LARGE SCALE GENOMIC DNA]</scope>
</reference>
<dbReference type="SMART" id="SM00406">
    <property type="entry name" value="IGv"/>
    <property type="match status" value="1"/>
</dbReference>
<accession>A0A9L0KIB2</accession>
<feature type="domain" description="Ig-like" evidence="1">
    <location>
        <begin position="21"/>
        <end position="111"/>
    </location>
</feature>
<dbReference type="Gene3D" id="2.60.40.10">
    <property type="entry name" value="Immunoglobulins"/>
    <property type="match status" value="1"/>
</dbReference>
<keyword evidence="3" id="KW-1185">Reference proteome</keyword>
<name>A0A9L0KIB2_EQUAS</name>
<dbReference type="InterPro" id="IPR013106">
    <property type="entry name" value="Ig_V-set"/>
</dbReference>
<dbReference type="InterPro" id="IPR013783">
    <property type="entry name" value="Ig-like_fold"/>
</dbReference>
<dbReference type="SMART" id="SM00409">
    <property type="entry name" value="IG"/>
    <property type="match status" value="1"/>
</dbReference>
<dbReference type="InterPro" id="IPR007110">
    <property type="entry name" value="Ig-like_dom"/>
</dbReference>
<dbReference type="AlphaFoldDB" id="A0A9L0KIB2"/>
<dbReference type="Proteomes" id="UP000694387">
    <property type="component" value="Chromosome 8"/>
</dbReference>
<dbReference type="Pfam" id="PF07686">
    <property type="entry name" value="V-set"/>
    <property type="match status" value="1"/>
</dbReference>
<dbReference type="Ensembl" id="ENSEAST00005059113.1">
    <property type="protein sequence ID" value="ENSEASP00005062578.1"/>
    <property type="gene ID" value="ENSEASG00005025020.1"/>
</dbReference>
<dbReference type="InterPro" id="IPR050150">
    <property type="entry name" value="IgV_Light_Chain"/>
</dbReference>
<reference evidence="2" key="2">
    <citation type="submission" date="2025-08" db="UniProtKB">
        <authorList>
            <consortium name="Ensembl"/>
        </authorList>
    </citation>
    <scope>IDENTIFICATION</scope>
</reference>
<proteinExistence type="predicted"/>